<feature type="transmembrane region" description="Helical" evidence="5">
    <location>
        <begin position="32"/>
        <end position="52"/>
    </location>
</feature>
<comment type="subcellular location">
    <subcellularLocation>
        <location evidence="1">Membrane</location>
        <topology evidence="1">Multi-pass membrane protein</topology>
    </subcellularLocation>
</comment>
<dbReference type="EMBL" id="CAXITT010000466">
    <property type="protein sequence ID" value="CAL1542016.1"/>
    <property type="molecule type" value="Genomic_DNA"/>
</dbReference>
<organism evidence="6 7">
    <name type="scientific">Lymnaea stagnalis</name>
    <name type="common">Great pond snail</name>
    <name type="synonym">Helix stagnalis</name>
    <dbReference type="NCBI Taxonomy" id="6523"/>
    <lineage>
        <taxon>Eukaryota</taxon>
        <taxon>Metazoa</taxon>
        <taxon>Spiralia</taxon>
        <taxon>Lophotrochozoa</taxon>
        <taxon>Mollusca</taxon>
        <taxon>Gastropoda</taxon>
        <taxon>Heterobranchia</taxon>
        <taxon>Euthyneura</taxon>
        <taxon>Panpulmonata</taxon>
        <taxon>Hygrophila</taxon>
        <taxon>Lymnaeoidea</taxon>
        <taxon>Lymnaeidae</taxon>
        <taxon>Lymnaea</taxon>
    </lineage>
</organism>
<evidence type="ECO:0000256" key="4">
    <source>
        <dbReference type="ARBA" id="ARBA00023136"/>
    </source>
</evidence>
<sequence>MHQLIPEVRFSRERYQVLCRIVLALSRLTRTCVALTLFFDMIVVCLCIYGLSSANVSTGMILSQVYQMTITLAGIAFVTGKWGRLHTAIHSICGALNNTNWTNFPTKILSKMNLLLTQCITKKSGIDVYGLFVLDNSTLIMISGTLLTYCVVVLQFQLDKDLTIKCRVRENYTTYEHTNSTKGAY</sequence>
<dbReference type="AlphaFoldDB" id="A0AAV2I746"/>
<proteinExistence type="predicted"/>
<protein>
    <recommendedName>
        <fullName evidence="8">Gustatory receptor</fullName>
    </recommendedName>
</protein>
<dbReference type="Proteomes" id="UP001497497">
    <property type="component" value="Unassembled WGS sequence"/>
</dbReference>
<dbReference type="InterPro" id="IPR013604">
    <property type="entry name" value="7TM_chemorcpt"/>
</dbReference>
<evidence type="ECO:0000256" key="1">
    <source>
        <dbReference type="ARBA" id="ARBA00004141"/>
    </source>
</evidence>
<keyword evidence="4 5" id="KW-0472">Membrane</keyword>
<gene>
    <name evidence="6" type="ORF">GSLYS_00015622001</name>
</gene>
<evidence type="ECO:0000256" key="5">
    <source>
        <dbReference type="SAM" id="Phobius"/>
    </source>
</evidence>
<keyword evidence="3 5" id="KW-1133">Transmembrane helix</keyword>
<keyword evidence="2 5" id="KW-0812">Transmembrane</keyword>
<evidence type="ECO:0000256" key="3">
    <source>
        <dbReference type="ARBA" id="ARBA00022989"/>
    </source>
</evidence>
<dbReference type="GO" id="GO:0050909">
    <property type="term" value="P:sensory perception of taste"/>
    <property type="evidence" value="ECO:0007669"/>
    <property type="project" value="InterPro"/>
</dbReference>
<evidence type="ECO:0000313" key="6">
    <source>
        <dbReference type="EMBL" id="CAL1542016.1"/>
    </source>
</evidence>
<evidence type="ECO:0008006" key="8">
    <source>
        <dbReference type="Google" id="ProtNLM"/>
    </source>
</evidence>
<accession>A0AAV2I746</accession>
<comment type="caution">
    <text evidence="6">The sequence shown here is derived from an EMBL/GenBank/DDBJ whole genome shotgun (WGS) entry which is preliminary data.</text>
</comment>
<reference evidence="6 7" key="1">
    <citation type="submission" date="2024-04" db="EMBL/GenBank/DDBJ databases">
        <authorList>
            <consortium name="Genoscope - CEA"/>
            <person name="William W."/>
        </authorList>
    </citation>
    <scope>NUCLEOTIDE SEQUENCE [LARGE SCALE GENOMIC DNA]</scope>
</reference>
<dbReference type="GO" id="GO:0016020">
    <property type="term" value="C:membrane"/>
    <property type="evidence" value="ECO:0007669"/>
    <property type="project" value="UniProtKB-SubCell"/>
</dbReference>
<evidence type="ECO:0000313" key="7">
    <source>
        <dbReference type="Proteomes" id="UP001497497"/>
    </source>
</evidence>
<dbReference type="Pfam" id="PF08395">
    <property type="entry name" value="7tm_7"/>
    <property type="match status" value="1"/>
</dbReference>
<keyword evidence="7" id="KW-1185">Reference proteome</keyword>
<name>A0AAV2I746_LYMST</name>
<feature type="transmembrane region" description="Helical" evidence="5">
    <location>
        <begin position="139"/>
        <end position="158"/>
    </location>
</feature>
<evidence type="ECO:0000256" key="2">
    <source>
        <dbReference type="ARBA" id="ARBA00022692"/>
    </source>
</evidence>